<protein>
    <submittedName>
        <fullName evidence="8">Mov34/MPN/PAD-1 family protein</fullName>
    </submittedName>
</protein>
<keyword evidence="5" id="KW-0482">Metalloprotease</keyword>
<evidence type="ECO:0000313" key="8">
    <source>
        <dbReference type="EMBL" id="MFD1676095.1"/>
    </source>
</evidence>
<evidence type="ECO:0000313" key="9">
    <source>
        <dbReference type="Proteomes" id="UP001597079"/>
    </source>
</evidence>
<evidence type="ECO:0000259" key="7">
    <source>
        <dbReference type="Pfam" id="PF14464"/>
    </source>
</evidence>
<feature type="region of interest" description="Disordered" evidence="6">
    <location>
        <begin position="30"/>
        <end position="50"/>
    </location>
</feature>
<proteinExistence type="predicted"/>
<dbReference type="RefSeq" id="WP_377943988.1">
    <property type="nucleotide sequence ID" value="NZ_JBHUCX010000043.1"/>
</dbReference>
<keyword evidence="2" id="KW-0479">Metal-binding</keyword>
<evidence type="ECO:0000256" key="4">
    <source>
        <dbReference type="ARBA" id="ARBA00022833"/>
    </source>
</evidence>
<evidence type="ECO:0000256" key="1">
    <source>
        <dbReference type="ARBA" id="ARBA00022670"/>
    </source>
</evidence>
<keyword evidence="9" id="KW-1185">Reference proteome</keyword>
<accession>A0ABW4JJY3</accession>
<keyword evidence="3" id="KW-0378">Hydrolase</keyword>
<evidence type="ECO:0000256" key="3">
    <source>
        <dbReference type="ARBA" id="ARBA00022801"/>
    </source>
</evidence>
<keyword evidence="4" id="KW-0862">Zinc</keyword>
<dbReference type="Proteomes" id="UP001597079">
    <property type="component" value="Unassembled WGS sequence"/>
</dbReference>
<feature type="domain" description="JAB" evidence="7">
    <location>
        <begin position="232"/>
        <end position="299"/>
    </location>
</feature>
<dbReference type="EMBL" id="JBHUCX010000043">
    <property type="protein sequence ID" value="MFD1676095.1"/>
    <property type="molecule type" value="Genomic_DNA"/>
</dbReference>
<organism evidence="8 9">
    <name type="scientific">Alicyclobacillus fodiniaquatilis</name>
    <dbReference type="NCBI Taxonomy" id="1661150"/>
    <lineage>
        <taxon>Bacteria</taxon>
        <taxon>Bacillati</taxon>
        <taxon>Bacillota</taxon>
        <taxon>Bacilli</taxon>
        <taxon>Bacillales</taxon>
        <taxon>Alicyclobacillaceae</taxon>
        <taxon>Alicyclobacillus</taxon>
    </lineage>
</organism>
<evidence type="ECO:0000256" key="5">
    <source>
        <dbReference type="ARBA" id="ARBA00023049"/>
    </source>
</evidence>
<sequence length="336" mass="38513">MTTTEIKGQMDLFAGVDGFELQVEDEATANNAKNKKAVSKASTPSKPVEQEPDVYDKTRIIYYAGHKYVIDDRTLKLEQIRQMLEEGFQYHYEEVEIAEGTGDPKLVNTIDEWVEFPELGKDRVEMVYDKEKGHIIPVLKGHKKGAAPILTEHPKKSLTVYNYLDTEDGTIYEIRRTHTGVFTAPLQGQGTRHFELNELFVPRIPLSAIKEVLDVFKGDTTVEHLAYIIWKPFYGYFVHWPNQVKTKVSVEGEPFMETDEHFIVLHIHSHNTMPAFFSQTDDADEIRTGFYAVVGHCERELPDFRLRYSCGGHFVESNPTDLISGNLNLEVNTLWK</sequence>
<gene>
    <name evidence="8" type="ORF">ACFSB2_15430</name>
</gene>
<evidence type="ECO:0000256" key="2">
    <source>
        <dbReference type="ARBA" id="ARBA00022723"/>
    </source>
</evidence>
<dbReference type="InterPro" id="IPR028090">
    <property type="entry name" value="JAB_dom_prok"/>
</dbReference>
<keyword evidence="1" id="KW-0645">Protease</keyword>
<name>A0ABW4JJY3_9BACL</name>
<dbReference type="Pfam" id="PF14464">
    <property type="entry name" value="Prok-JAB"/>
    <property type="match status" value="1"/>
</dbReference>
<comment type="caution">
    <text evidence="8">The sequence shown here is derived from an EMBL/GenBank/DDBJ whole genome shotgun (WGS) entry which is preliminary data.</text>
</comment>
<evidence type="ECO:0000256" key="6">
    <source>
        <dbReference type="SAM" id="MobiDB-lite"/>
    </source>
</evidence>
<reference evidence="9" key="1">
    <citation type="journal article" date="2019" name="Int. J. Syst. Evol. Microbiol.">
        <title>The Global Catalogue of Microorganisms (GCM) 10K type strain sequencing project: providing services to taxonomists for standard genome sequencing and annotation.</title>
        <authorList>
            <consortium name="The Broad Institute Genomics Platform"/>
            <consortium name="The Broad Institute Genome Sequencing Center for Infectious Disease"/>
            <person name="Wu L."/>
            <person name="Ma J."/>
        </authorList>
    </citation>
    <scope>NUCLEOTIDE SEQUENCE [LARGE SCALE GENOMIC DNA]</scope>
    <source>
        <strain evidence="9">CGMCC 1.12286</strain>
    </source>
</reference>